<dbReference type="EMBL" id="CP006704">
    <property type="protein sequence ID" value="AIJ46516.1"/>
    <property type="molecule type" value="Genomic_DNA"/>
</dbReference>
<dbReference type="PANTHER" id="PTHR34075:SF5">
    <property type="entry name" value="BLR3430 PROTEIN"/>
    <property type="match status" value="1"/>
</dbReference>
<dbReference type="Pfam" id="PF01796">
    <property type="entry name" value="OB_ChsH2_C"/>
    <property type="match status" value="1"/>
</dbReference>
<dbReference type="Pfam" id="PF12172">
    <property type="entry name" value="zf-ChsH2"/>
    <property type="match status" value="1"/>
</dbReference>
<sequence>MTEVDASKMGGRQSASVAACDKRYFDALADGRFEVPQCRECGRFHFFPRVCCPHCGSQAIDWVRASGRAVVYSVTIVRAREGADYTVVLVTLEEGPRLMSRVVDIPVDEVRIGMPVRARIDMVEESPLLVFVAAPGGQE</sequence>
<evidence type="ECO:0000259" key="1">
    <source>
        <dbReference type="Pfam" id="PF01796"/>
    </source>
</evidence>
<dbReference type="InterPro" id="IPR012340">
    <property type="entry name" value="NA-bd_OB-fold"/>
</dbReference>
<feature type="domain" description="ChsH2 rubredoxin-like zinc ribbon" evidence="2">
    <location>
        <begin position="25"/>
        <end position="60"/>
    </location>
</feature>
<dbReference type="Gene3D" id="6.10.30.10">
    <property type="match status" value="1"/>
</dbReference>
<dbReference type="AlphaFoldDB" id="A0A076PPC3"/>
<dbReference type="PANTHER" id="PTHR34075">
    <property type="entry name" value="BLR3430 PROTEIN"/>
    <property type="match status" value="1"/>
</dbReference>
<evidence type="ECO:0000313" key="3">
    <source>
        <dbReference type="EMBL" id="AIJ46516.1"/>
    </source>
</evidence>
<dbReference type="RefSeq" id="WP_003055801.1">
    <property type="nucleotide sequence ID" value="NZ_CP006704.1"/>
</dbReference>
<dbReference type="Proteomes" id="UP000028782">
    <property type="component" value="Chromosome"/>
</dbReference>
<dbReference type="KEGG" id="ctes:O987_12000"/>
<accession>A0A076PPC3</accession>
<name>A0A076PPC3_COMTE</name>
<dbReference type="HOGENOM" id="CLU_119412_1_2_4"/>
<dbReference type="InterPro" id="IPR022002">
    <property type="entry name" value="ChsH2_Znr"/>
</dbReference>
<gene>
    <name evidence="3" type="ORF">O987_12000</name>
</gene>
<protein>
    <submittedName>
        <fullName evidence="3">DNA-binding protein</fullName>
    </submittedName>
</protein>
<evidence type="ECO:0000259" key="2">
    <source>
        <dbReference type="Pfam" id="PF12172"/>
    </source>
</evidence>
<proteinExistence type="predicted"/>
<organism evidence="3 4">
    <name type="scientific">Comamonas testosteroni TK102</name>
    <dbReference type="NCBI Taxonomy" id="1392005"/>
    <lineage>
        <taxon>Bacteria</taxon>
        <taxon>Pseudomonadati</taxon>
        <taxon>Pseudomonadota</taxon>
        <taxon>Betaproteobacteria</taxon>
        <taxon>Burkholderiales</taxon>
        <taxon>Comamonadaceae</taxon>
        <taxon>Comamonas</taxon>
    </lineage>
</organism>
<keyword evidence="3" id="KW-0238">DNA-binding</keyword>
<dbReference type="InterPro" id="IPR002878">
    <property type="entry name" value="ChsH2_C"/>
</dbReference>
<evidence type="ECO:0000313" key="4">
    <source>
        <dbReference type="Proteomes" id="UP000028782"/>
    </source>
</evidence>
<dbReference type="GO" id="GO:0003677">
    <property type="term" value="F:DNA binding"/>
    <property type="evidence" value="ECO:0007669"/>
    <property type="project" value="UniProtKB-KW"/>
</dbReference>
<dbReference type="InterPro" id="IPR052513">
    <property type="entry name" value="Thioester_dehydratase-like"/>
</dbReference>
<dbReference type="SUPFAM" id="SSF50249">
    <property type="entry name" value="Nucleic acid-binding proteins"/>
    <property type="match status" value="1"/>
</dbReference>
<feature type="domain" description="ChsH2 C-terminal OB-fold" evidence="1">
    <location>
        <begin position="62"/>
        <end position="120"/>
    </location>
</feature>
<reference evidence="3 4" key="1">
    <citation type="journal article" date="2014" name="Genome Announc.">
        <title>Complete Genome Sequence of Polychlorinated Biphenyl Degrader Comamonas testosteroni TK102 (NBRC 109938).</title>
        <authorList>
            <person name="Fukuda K."/>
            <person name="Hosoyama A."/>
            <person name="Tsuchikane K."/>
            <person name="Ohji S."/>
            <person name="Yamazoe A."/>
            <person name="Fujita N."/>
            <person name="Shintani M."/>
            <person name="Kimbara K."/>
        </authorList>
    </citation>
    <scope>NUCLEOTIDE SEQUENCE [LARGE SCALE GENOMIC DNA]</scope>
    <source>
        <strain evidence="3">TK102</strain>
    </source>
</reference>